<evidence type="ECO:0000259" key="3">
    <source>
        <dbReference type="PROSITE" id="PS51061"/>
    </source>
</evidence>
<dbReference type="PANTHER" id="PTHR15672">
    <property type="entry name" value="CAMP-REGULATED PHOSPHOPROTEIN 21 RELATED R3H DOMAIN CONTAINING PROTEIN"/>
    <property type="match status" value="1"/>
</dbReference>
<accession>A0A8K0RK41</accession>
<protein>
    <recommendedName>
        <fullName evidence="7">R3H domain-containing protein</fullName>
    </recommendedName>
</protein>
<dbReference type="PANTHER" id="PTHR15672:SF8">
    <property type="entry name" value="PROTEIN ENCORE"/>
    <property type="match status" value="1"/>
</dbReference>
<dbReference type="InterPro" id="IPR036867">
    <property type="entry name" value="R3H_dom_sf"/>
</dbReference>
<proteinExistence type="predicted"/>
<feature type="region of interest" description="Disordered" evidence="2">
    <location>
        <begin position="27"/>
        <end position="72"/>
    </location>
</feature>
<dbReference type="InterPro" id="IPR051937">
    <property type="entry name" value="R3H_domain_containing"/>
</dbReference>
<dbReference type="SUPFAM" id="SSF82708">
    <property type="entry name" value="R3H domain"/>
    <property type="match status" value="1"/>
</dbReference>
<feature type="compositionally biased region" description="Polar residues" evidence="2">
    <location>
        <begin position="797"/>
        <end position="837"/>
    </location>
</feature>
<dbReference type="CDD" id="cd02642">
    <property type="entry name" value="R3H_encore_like"/>
    <property type="match status" value="1"/>
</dbReference>
<evidence type="ECO:0000259" key="4">
    <source>
        <dbReference type="PROSITE" id="PS51673"/>
    </source>
</evidence>
<evidence type="ECO:0000256" key="1">
    <source>
        <dbReference type="ARBA" id="ARBA00022553"/>
    </source>
</evidence>
<feature type="compositionally biased region" description="Polar residues" evidence="2">
    <location>
        <begin position="667"/>
        <end position="690"/>
    </location>
</feature>
<keyword evidence="1" id="KW-0597">Phosphoprotein</keyword>
<feature type="domain" description="R3H" evidence="3">
    <location>
        <begin position="337"/>
        <end position="400"/>
    </location>
</feature>
<dbReference type="Pfam" id="PF01424">
    <property type="entry name" value="R3H"/>
    <property type="match status" value="1"/>
</dbReference>
<dbReference type="GO" id="GO:0003676">
    <property type="term" value="F:nucleic acid binding"/>
    <property type="evidence" value="ECO:0007669"/>
    <property type="project" value="UniProtKB-UniRule"/>
</dbReference>
<comment type="caution">
    <text evidence="5">The sequence shown here is derived from an EMBL/GenBank/DDBJ whole genome shotgun (WGS) entry which is preliminary data.</text>
</comment>
<feature type="compositionally biased region" description="Basic and acidic residues" evidence="2">
    <location>
        <begin position="862"/>
        <end position="878"/>
    </location>
</feature>
<dbReference type="Pfam" id="PF12752">
    <property type="entry name" value="SUZ"/>
    <property type="match status" value="1"/>
</dbReference>
<reference evidence="5" key="1">
    <citation type="journal article" date="2021" name="Nat. Commun.">
        <title>Genetic determinants of endophytism in the Arabidopsis root mycobiome.</title>
        <authorList>
            <person name="Mesny F."/>
            <person name="Miyauchi S."/>
            <person name="Thiergart T."/>
            <person name="Pickel B."/>
            <person name="Atanasova L."/>
            <person name="Karlsson M."/>
            <person name="Huettel B."/>
            <person name="Barry K.W."/>
            <person name="Haridas S."/>
            <person name="Chen C."/>
            <person name="Bauer D."/>
            <person name="Andreopoulos W."/>
            <person name="Pangilinan J."/>
            <person name="LaButti K."/>
            <person name="Riley R."/>
            <person name="Lipzen A."/>
            <person name="Clum A."/>
            <person name="Drula E."/>
            <person name="Henrissat B."/>
            <person name="Kohler A."/>
            <person name="Grigoriev I.V."/>
            <person name="Martin F.M."/>
            <person name="Hacquard S."/>
        </authorList>
    </citation>
    <scope>NUCLEOTIDE SEQUENCE</scope>
    <source>
        <strain evidence="5">MPI-SDFR-AT-0120</strain>
    </source>
</reference>
<dbReference type="PROSITE" id="PS51061">
    <property type="entry name" value="R3H"/>
    <property type="match status" value="1"/>
</dbReference>
<feature type="compositionally biased region" description="Polar residues" evidence="2">
    <location>
        <begin position="185"/>
        <end position="194"/>
    </location>
</feature>
<feature type="region of interest" description="Disordered" evidence="2">
    <location>
        <begin position="122"/>
        <end position="171"/>
    </location>
</feature>
<dbReference type="EMBL" id="JAGMVJ010000001">
    <property type="protein sequence ID" value="KAH7094811.1"/>
    <property type="molecule type" value="Genomic_DNA"/>
</dbReference>
<name>A0A8K0RK41_9PLEO</name>
<organism evidence="5 6">
    <name type="scientific">Paraphoma chrysanthemicola</name>
    <dbReference type="NCBI Taxonomy" id="798071"/>
    <lineage>
        <taxon>Eukaryota</taxon>
        <taxon>Fungi</taxon>
        <taxon>Dikarya</taxon>
        <taxon>Ascomycota</taxon>
        <taxon>Pezizomycotina</taxon>
        <taxon>Dothideomycetes</taxon>
        <taxon>Pleosporomycetidae</taxon>
        <taxon>Pleosporales</taxon>
        <taxon>Pleosporineae</taxon>
        <taxon>Phaeosphaeriaceae</taxon>
        <taxon>Paraphoma</taxon>
    </lineage>
</organism>
<sequence>MASPAPVPAEQANLKPSFAKVAAAALTPRSSKEAAPKARPPVATPRNLALPQIKRSTPAKPEGTKVVMSDQAPMVVTGSIEAPKTAPTNVEAPRMVTTSAEASKSIANAAGAPKVVAAKIEAPSSATASTNREQSDDKAGTAAARTGAWTDTAIQSAAPSSDIKADGREKAQPAALVKLSVAEDNGTQLSSSDGSGKPPSIDGKSVASATTFALDEKESLRPDDSASLRAVEEEDVISPPDSVMADSRHGSDNGAARAFRDQLHEIAVMTGQPHRGPPVRFPNVLNGTQGLYDPSQPSNGAGVMSQPIVNGAPQLNGDTNADIQPDPRLLDLNPRDRLFIAKIETDFIDFIKEARESVLDLPNCNAFYRMLAHRLAEYYGLNHDTDTTMNTVKITRTPRSRIPPPVSQMGENNKGASTPPVEVPVRVILRRDDAKSGNNTTSNSQNPSGPTSEVGGSEDGQDGTYKGKNPANMTREEREKNYFARRAHYFPEGLPGEGETTDGTGGVEEKSKETSRSSSAAGKKKNGRKPRNTDDDDFQARSHYNVYYPSPYSVSGYGNETAVYYSTVGSTVPSSPYSSMTSGPTPPHYGSPPSYHPMMNAAPQSQFGWPGQQYQPPPGPSMYPGYGPMQNGYDMSGDFQRGMASFQNTGNPSQVTPRMGNVPMASFPNSPQQPHNMSMNPSWPQMPQQQAYPPLAPGLYAPSGSGERPTSAPQQHAVNNPYPYGNLPNAPYNFGPNNNQHPIPGSYNRQQFNPQTQAFVPGVRSGPPYGPAMVGPTPQHNSGQHQYAGYQMSMNNNHQANPFNPPGSQTPSFGSPQSMHGNSSSSAMHRNMSQPGAASSIAKYGTPAHLPAKPPAPAVISKRPDHLPGEIRTPESSK</sequence>
<dbReference type="OrthoDB" id="278430at2759"/>
<gene>
    <name evidence="5" type="ORF">FB567DRAFT_13881</name>
</gene>
<evidence type="ECO:0008006" key="7">
    <source>
        <dbReference type="Google" id="ProtNLM"/>
    </source>
</evidence>
<feature type="compositionally biased region" description="Low complexity" evidence="2">
    <location>
        <begin position="492"/>
        <end position="502"/>
    </location>
</feature>
<evidence type="ECO:0000256" key="2">
    <source>
        <dbReference type="SAM" id="MobiDB-lite"/>
    </source>
</evidence>
<dbReference type="Proteomes" id="UP000813461">
    <property type="component" value="Unassembled WGS sequence"/>
</dbReference>
<feature type="compositionally biased region" description="Basic and acidic residues" evidence="2">
    <location>
        <begin position="214"/>
        <end position="226"/>
    </location>
</feature>
<feature type="compositionally biased region" description="Low complexity" evidence="2">
    <location>
        <begin position="140"/>
        <end position="153"/>
    </location>
</feature>
<evidence type="ECO:0000313" key="5">
    <source>
        <dbReference type="EMBL" id="KAH7094811.1"/>
    </source>
</evidence>
<feature type="region of interest" description="Disordered" evidence="2">
    <location>
        <begin position="797"/>
        <end position="878"/>
    </location>
</feature>
<dbReference type="InterPro" id="IPR001374">
    <property type="entry name" value="R3H_dom"/>
</dbReference>
<dbReference type="InterPro" id="IPR024771">
    <property type="entry name" value="SUZ"/>
</dbReference>
<feature type="compositionally biased region" description="Low complexity" evidence="2">
    <location>
        <begin position="691"/>
        <end position="702"/>
    </location>
</feature>
<dbReference type="AlphaFoldDB" id="A0A8K0RK41"/>
<feature type="region of interest" description="Disordered" evidence="2">
    <location>
        <begin position="490"/>
        <end position="542"/>
    </location>
</feature>
<feature type="region of interest" description="Disordered" evidence="2">
    <location>
        <begin position="667"/>
        <end position="726"/>
    </location>
</feature>
<feature type="domain" description="SUZ" evidence="4">
    <location>
        <begin position="401"/>
        <end position="494"/>
    </location>
</feature>
<dbReference type="GO" id="GO:0006012">
    <property type="term" value="P:galactose metabolic process"/>
    <property type="evidence" value="ECO:0007669"/>
    <property type="project" value="TreeGrafter"/>
</dbReference>
<keyword evidence="6" id="KW-1185">Reference proteome</keyword>
<evidence type="ECO:0000313" key="6">
    <source>
        <dbReference type="Proteomes" id="UP000813461"/>
    </source>
</evidence>
<dbReference type="Gene3D" id="3.30.1370.50">
    <property type="entry name" value="R3H-like domain"/>
    <property type="match status" value="1"/>
</dbReference>
<dbReference type="PROSITE" id="PS51673">
    <property type="entry name" value="SUZ"/>
    <property type="match status" value="1"/>
</dbReference>
<feature type="region of interest" description="Disordered" evidence="2">
    <location>
        <begin position="395"/>
        <end position="476"/>
    </location>
</feature>
<feature type="region of interest" description="Disordered" evidence="2">
    <location>
        <begin position="183"/>
        <end position="254"/>
    </location>
</feature>
<feature type="compositionally biased region" description="Polar residues" evidence="2">
    <location>
        <begin position="436"/>
        <end position="451"/>
    </location>
</feature>